<dbReference type="EMBL" id="QUMQ01000001">
    <property type="protein sequence ID" value="REF95863.1"/>
    <property type="molecule type" value="Genomic_DNA"/>
</dbReference>
<proteinExistence type="predicted"/>
<keyword evidence="1" id="KW-0732">Signal</keyword>
<evidence type="ECO:0000313" key="2">
    <source>
        <dbReference type="EMBL" id="REF95863.1"/>
    </source>
</evidence>
<organism evidence="2 3">
    <name type="scientific">Asanoa ferruginea</name>
    <dbReference type="NCBI Taxonomy" id="53367"/>
    <lineage>
        <taxon>Bacteria</taxon>
        <taxon>Bacillati</taxon>
        <taxon>Actinomycetota</taxon>
        <taxon>Actinomycetes</taxon>
        <taxon>Micromonosporales</taxon>
        <taxon>Micromonosporaceae</taxon>
        <taxon>Asanoa</taxon>
    </lineage>
</organism>
<feature type="chain" id="PRO_5017557540" evidence="1">
    <location>
        <begin position="32"/>
        <end position="158"/>
    </location>
</feature>
<protein>
    <submittedName>
        <fullName evidence="2">Uncharacterized protein</fullName>
    </submittedName>
</protein>
<keyword evidence="3" id="KW-1185">Reference proteome</keyword>
<sequence>MICIHHTPGMTMRRSIGISLMLVALATAVSACTSDDTPAATATPPVTVPVADPASPIPAEATELPDVKTLIYQKPTQGSAIVGRAKIRGGVPLWELVTCHGTAGTEIEVELKPLDRFTVPCTPEGYAARNQATVAAGNELTVQVSSPGDATWSLRLQQ</sequence>
<name>A0A3D9ZIY8_9ACTN</name>
<reference evidence="2 3" key="1">
    <citation type="submission" date="2018-08" db="EMBL/GenBank/DDBJ databases">
        <title>Sequencing the genomes of 1000 actinobacteria strains.</title>
        <authorList>
            <person name="Klenk H.-P."/>
        </authorList>
    </citation>
    <scope>NUCLEOTIDE SEQUENCE [LARGE SCALE GENOMIC DNA]</scope>
    <source>
        <strain evidence="2 3">DSM 44099</strain>
    </source>
</reference>
<dbReference type="Proteomes" id="UP000256913">
    <property type="component" value="Unassembled WGS sequence"/>
</dbReference>
<evidence type="ECO:0000256" key="1">
    <source>
        <dbReference type="SAM" id="SignalP"/>
    </source>
</evidence>
<comment type="caution">
    <text evidence="2">The sequence shown here is derived from an EMBL/GenBank/DDBJ whole genome shotgun (WGS) entry which is preliminary data.</text>
</comment>
<gene>
    <name evidence="2" type="ORF">DFJ67_1826</name>
</gene>
<feature type="signal peptide" evidence="1">
    <location>
        <begin position="1"/>
        <end position="31"/>
    </location>
</feature>
<accession>A0A3D9ZIY8</accession>
<evidence type="ECO:0000313" key="3">
    <source>
        <dbReference type="Proteomes" id="UP000256913"/>
    </source>
</evidence>
<dbReference type="AlphaFoldDB" id="A0A3D9ZIY8"/>